<evidence type="ECO:0000313" key="8">
    <source>
        <dbReference type="Proteomes" id="UP000826234"/>
    </source>
</evidence>
<keyword evidence="8" id="KW-1185">Reference proteome</keyword>
<feature type="transmembrane region" description="Helical" evidence="5">
    <location>
        <begin position="187"/>
        <end position="210"/>
    </location>
</feature>
<keyword evidence="3 5" id="KW-1133">Transmembrane helix</keyword>
<accession>A0ABQ7SLD2</accession>
<feature type="transmembrane region" description="Helical" evidence="5">
    <location>
        <begin position="75"/>
        <end position="94"/>
    </location>
</feature>
<feature type="transmembrane region" description="Helical" evidence="5">
    <location>
        <begin position="115"/>
        <end position="135"/>
    </location>
</feature>
<dbReference type="PANTHER" id="PTHR11453:SF52">
    <property type="entry name" value="ANION EXCHANGE PROTEIN 4"/>
    <property type="match status" value="1"/>
</dbReference>
<keyword evidence="4 5" id="KW-0472">Membrane</keyword>
<dbReference type="EMBL" id="JAIPUX010005289">
    <property type="protein sequence ID" value="KAH0618083.1"/>
    <property type="molecule type" value="Genomic_DNA"/>
</dbReference>
<feature type="transmembrane region" description="Helical" evidence="5">
    <location>
        <begin position="23"/>
        <end position="45"/>
    </location>
</feature>
<evidence type="ECO:0000256" key="2">
    <source>
        <dbReference type="ARBA" id="ARBA00022692"/>
    </source>
</evidence>
<dbReference type="InterPro" id="IPR011531">
    <property type="entry name" value="HCO3_transpt-like_TM_dom"/>
</dbReference>
<dbReference type="InterPro" id="IPR003020">
    <property type="entry name" value="HCO3_transpt_euk"/>
</dbReference>
<keyword evidence="2 5" id="KW-0812">Transmembrane</keyword>
<evidence type="ECO:0000256" key="5">
    <source>
        <dbReference type="SAM" id="Phobius"/>
    </source>
</evidence>
<protein>
    <recommendedName>
        <fullName evidence="6">Bicarbonate transporter-like transmembrane domain-containing protein</fullName>
    </recommendedName>
</protein>
<evidence type="ECO:0000313" key="7">
    <source>
        <dbReference type="EMBL" id="KAH0618083.1"/>
    </source>
</evidence>
<feature type="transmembrane region" description="Helical" evidence="5">
    <location>
        <begin position="163"/>
        <end position="180"/>
    </location>
</feature>
<sequence>METKENIPTDKPSTRKESELRRLVGDFSIILAILIFCGIDAAFGLETPKLIVPNEFKPTNPTRGWFVFPFGANPWWIYLASSVPAILVIILIFMDQQITAVILNRKEYKLQFIPMPVLYGIFLYMGVAALSSIQFTDRLQLLLMPAKHQPDFIYLRHVPLRQVHLFTFIQILCLAVLWIIKSTAAAIIFPLMFVLFIFLKQTTLLALVGVRKVMEYIFPRHYLVWLDDIMPEKERKEEEEKLKRKQDQDDSDSEDVSMILGDREDWGGGCTGRPVEKGQDRMAVYCLSTGSAMSPSIWKHTPGPCTPSSGNCCCCFQSEVVRHAGSIFARYYKYCKVGLGAGIEERKPSQCHPMVELLIKSSDSAVTIMNRKSTIPSLHYSRSTGTDETKPE</sequence>
<comment type="subcellular location">
    <subcellularLocation>
        <location evidence="1">Membrane</location>
        <topology evidence="1">Multi-pass membrane protein</topology>
    </subcellularLocation>
</comment>
<proteinExistence type="predicted"/>
<feature type="domain" description="Bicarbonate transporter-like transmembrane" evidence="6">
    <location>
        <begin position="110"/>
        <end position="231"/>
    </location>
</feature>
<evidence type="ECO:0000259" key="6">
    <source>
        <dbReference type="Pfam" id="PF00955"/>
    </source>
</evidence>
<evidence type="ECO:0000256" key="4">
    <source>
        <dbReference type="ARBA" id="ARBA00023136"/>
    </source>
</evidence>
<organism evidence="7 8">
    <name type="scientific">Phrynosoma platyrhinos</name>
    <name type="common">Desert horned lizard</name>
    <dbReference type="NCBI Taxonomy" id="52577"/>
    <lineage>
        <taxon>Eukaryota</taxon>
        <taxon>Metazoa</taxon>
        <taxon>Chordata</taxon>
        <taxon>Craniata</taxon>
        <taxon>Vertebrata</taxon>
        <taxon>Euteleostomi</taxon>
        <taxon>Lepidosauria</taxon>
        <taxon>Squamata</taxon>
        <taxon>Bifurcata</taxon>
        <taxon>Unidentata</taxon>
        <taxon>Episquamata</taxon>
        <taxon>Toxicofera</taxon>
        <taxon>Iguania</taxon>
        <taxon>Phrynosomatidae</taxon>
        <taxon>Phrynosomatinae</taxon>
        <taxon>Phrynosoma</taxon>
    </lineage>
</organism>
<dbReference type="Proteomes" id="UP000826234">
    <property type="component" value="Unassembled WGS sequence"/>
</dbReference>
<reference evidence="7 8" key="1">
    <citation type="journal article" date="2022" name="Gigascience">
        <title>A chromosome-level genome assembly and annotation of the desert horned lizard, Phrynosoma platyrhinos, provides insight into chromosomal rearrangements among reptiles.</title>
        <authorList>
            <person name="Koochekian N."/>
            <person name="Ascanio A."/>
            <person name="Farleigh K."/>
            <person name="Card D.C."/>
            <person name="Schield D.R."/>
            <person name="Castoe T.A."/>
            <person name="Jezkova T."/>
        </authorList>
    </citation>
    <scope>NUCLEOTIDE SEQUENCE [LARGE SCALE GENOMIC DNA]</scope>
    <source>
        <strain evidence="7">NK-2021</strain>
    </source>
</reference>
<comment type="caution">
    <text evidence="7">The sequence shown here is derived from an EMBL/GenBank/DDBJ whole genome shotgun (WGS) entry which is preliminary data.</text>
</comment>
<name>A0ABQ7SLD2_PHRPL</name>
<dbReference type="PANTHER" id="PTHR11453">
    <property type="entry name" value="ANION EXCHANGE PROTEIN"/>
    <property type="match status" value="1"/>
</dbReference>
<dbReference type="Pfam" id="PF00955">
    <property type="entry name" value="HCO3_cotransp"/>
    <property type="match status" value="1"/>
</dbReference>
<evidence type="ECO:0000256" key="1">
    <source>
        <dbReference type="ARBA" id="ARBA00004141"/>
    </source>
</evidence>
<evidence type="ECO:0000256" key="3">
    <source>
        <dbReference type="ARBA" id="ARBA00022989"/>
    </source>
</evidence>
<gene>
    <name evidence="7" type="ORF">JD844_017063</name>
</gene>